<reference evidence="3" key="1">
    <citation type="submission" date="2018-02" db="EMBL/GenBank/DDBJ databases">
        <authorList>
            <person name="O'Hara-Hanley K."/>
            <person name="Soby S."/>
        </authorList>
    </citation>
    <scope>NUCLEOTIDE SEQUENCE [LARGE SCALE GENOMIC DNA]</scope>
    <source>
        <strain evidence="3">MWU14-2602</strain>
    </source>
</reference>
<dbReference type="InterPro" id="IPR036610">
    <property type="entry name" value="PEBP-like_sf"/>
</dbReference>
<dbReference type="CDD" id="cd00865">
    <property type="entry name" value="PEBP_bact_arch"/>
    <property type="match status" value="1"/>
</dbReference>
<organism evidence="2 3">
    <name type="scientific">Chromobacterium alticapitis</name>
    <dbReference type="NCBI Taxonomy" id="2073169"/>
    <lineage>
        <taxon>Bacteria</taxon>
        <taxon>Pseudomonadati</taxon>
        <taxon>Pseudomonadota</taxon>
        <taxon>Betaproteobacteria</taxon>
        <taxon>Neisseriales</taxon>
        <taxon>Chromobacteriaceae</taxon>
        <taxon>Chromobacterium</taxon>
    </lineage>
</organism>
<dbReference type="EMBL" id="PQWB01000121">
    <property type="protein sequence ID" value="POZ60467.1"/>
    <property type="molecule type" value="Genomic_DNA"/>
</dbReference>
<name>A0A2S5DBY4_9NEIS</name>
<gene>
    <name evidence="2" type="ORF">C2I19_18465</name>
</gene>
<dbReference type="PANTHER" id="PTHR30289">
    <property type="entry name" value="UNCHARACTERIZED PROTEIN YBCL-RELATED"/>
    <property type="match status" value="1"/>
</dbReference>
<dbReference type="Pfam" id="PF01161">
    <property type="entry name" value="PBP"/>
    <property type="match status" value="1"/>
</dbReference>
<evidence type="ECO:0000313" key="3">
    <source>
        <dbReference type="Proteomes" id="UP000237082"/>
    </source>
</evidence>
<sequence length="181" mass="18665">MRTALMIASLLALPLAAHADGFKLNSDSMADGKPLSLRQVYKGFGCEGGNVSPQLSWSGAPAGAKSFAITAYDPDAPTGSGWWHWTVVNLPASVHSLSEGAGSAGGQLPAGAVQGRTDFGESRFGGACPPVGDKPHRYQFTVWALKTDKLPLDADASGALVGYMLNANALGKASLTATYGR</sequence>
<dbReference type="SUPFAM" id="SSF49777">
    <property type="entry name" value="PEBP-like"/>
    <property type="match status" value="1"/>
</dbReference>
<evidence type="ECO:0000256" key="1">
    <source>
        <dbReference type="SAM" id="SignalP"/>
    </source>
</evidence>
<dbReference type="OrthoDB" id="9797506at2"/>
<dbReference type="NCBIfam" id="TIGR00481">
    <property type="entry name" value="YbhB/YbcL family Raf kinase inhibitor-like protein"/>
    <property type="match status" value="1"/>
</dbReference>
<feature type="chain" id="PRO_5015459714" evidence="1">
    <location>
        <begin position="20"/>
        <end position="181"/>
    </location>
</feature>
<evidence type="ECO:0000313" key="2">
    <source>
        <dbReference type="EMBL" id="POZ60467.1"/>
    </source>
</evidence>
<dbReference type="InterPro" id="IPR005247">
    <property type="entry name" value="YbhB_YbcL/LppC-like"/>
</dbReference>
<dbReference type="AlphaFoldDB" id="A0A2S5DBY4"/>
<dbReference type="InterPro" id="IPR008914">
    <property type="entry name" value="PEBP"/>
</dbReference>
<comment type="caution">
    <text evidence="2">The sequence shown here is derived from an EMBL/GenBank/DDBJ whole genome shotgun (WGS) entry which is preliminary data.</text>
</comment>
<keyword evidence="3" id="KW-1185">Reference proteome</keyword>
<accession>A0A2S5DBY4</accession>
<dbReference type="RefSeq" id="WP_103904095.1">
    <property type="nucleotide sequence ID" value="NZ_PQWB01000121.1"/>
</dbReference>
<dbReference type="NCBIfam" id="NF007330">
    <property type="entry name" value="PRK09818.1"/>
    <property type="match status" value="1"/>
</dbReference>
<dbReference type="PANTHER" id="PTHR30289:SF1">
    <property type="entry name" value="PEBP (PHOSPHATIDYLETHANOLAMINE-BINDING PROTEIN) FAMILY PROTEIN"/>
    <property type="match status" value="1"/>
</dbReference>
<keyword evidence="1" id="KW-0732">Signal</keyword>
<dbReference type="Gene3D" id="3.90.280.10">
    <property type="entry name" value="PEBP-like"/>
    <property type="match status" value="1"/>
</dbReference>
<feature type="signal peptide" evidence="1">
    <location>
        <begin position="1"/>
        <end position="19"/>
    </location>
</feature>
<proteinExistence type="predicted"/>
<dbReference type="Proteomes" id="UP000237082">
    <property type="component" value="Unassembled WGS sequence"/>
</dbReference>
<protein>
    <submittedName>
        <fullName evidence="2">YbhB/YbcL family Raf kinase inhibitor-like protein</fullName>
    </submittedName>
</protein>